<proteinExistence type="predicted"/>
<accession>D6WAU1</accession>
<reference evidence="1 2" key="2">
    <citation type="journal article" date="2010" name="Nucleic Acids Res.">
        <title>BeetleBase in 2010: revisions to provide comprehensive genomic information for Tribolium castaneum.</title>
        <authorList>
            <person name="Kim H.S."/>
            <person name="Murphy T."/>
            <person name="Xia J."/>
            <person name="Caragea D."/>
            <person name="Park Y."/>
            <person name="Beeman R.W."/>
            <person name="Lorenzen M.D."/>
            <person name="Butcher S."/>
            <person name="Manak J.R."/>
            <person name="Brown S.J."/>
        </authorList>
    </citation>
    <scope>GENOME REANNOTATION</scope>
    <source>
        <strain evidence="1 2">Georgia GA2</strain>
    </source>
</reference>
<protein>
    <submittedName>
        <fullName evidence="1">Uncharacterized protein</fullName>
    </submittedName>
</protein>
<reference evidence="1 2" key="1">
    <citation type="journal article" date="2008" name="Nature">
        <title>The genome of the model beetle and pest Tribolium castaneum.</title>
        <authorList>
            <consortium name="Tribolium Genome Sequencing Consortium"/>
            <person name="Richards S."/>
            <person name="Gibbs R.A."/>
            <person name="Weinstock G.M."/>
            <person name="Brown S.J."/>
            <person name="Denell R."/>
            <person name="Beeman R.W."/>
            <person name="Gibbs R."/>
            <person name="Beeman R.W."/>
            <person name="Brown S.J."/>
            <person name="Bucher G."/>
            <person name="Friedrich M."/>
            <person name="Grimmelikhuijzen C.J."/>
            <person name="Klingler M."/>
            <person name="Lorenzen M."/>
            <person name="Richards S."/>
            <person name="Roth S."/>
            <person name="Schroder R."/>
            <person name="Tautz D."/>
            <person name="Zdobnov E.M."/>
            <person name="Muzny D."/>
            <person name="Gibbs R.A."/>
            <person name="Weinstock G.M."/>
            <person name="Attaway T."/>
            <person name="Bell S."/>
            <person name="Buhay C.J."/>
            <person name="Chandrabose M.N."/>
            <person name="Chavez D."/>
            <person name="Clerk-Blankenburg K.P."/>
            <person name="Cree A."/>
            <person name="Dao M."/>
            <person name="Davis C."/>
            <person name="Chacko J."/>
            <person name="Dinh H."/>
            <person name="Dugan-Rocha S."/>
            <person name="Fowler G."/>
            <person name="Garner T.T."/>
            <person name="Garnes J."/>
            <person name="Gnirke A."/>
            <person name="Hawes A."/>
            <person name="Hernandez J."/>
            <person name="Hines S."/>
            <person name="Holder M."/>
            <person name="Hume J."/>
            <person name="Jhangiani S.N."/>
            <person name="Joshi V."/>
            <person name="Khan Z.M."/>
            <person name="Jackson L."/>
            <person name="Kovar C."/>
            <person name="Kowis A."/>
            <person name="Lee S."/>
            <person name="Lewis L.R."/>
            <person name="Margolis J."/>
            <person name="Morgan M."/>
            <person name="Nazareth L.V."/>
            <person name="Nguyen N."/>
            <person name="Okwuonu G."/>
            <person name="Parker D."/>
            <person name="Richards S."/>
            <person name="Ruiz S.J."/>
            <person name="Santibanez J."/>
            <person name="Savard J."/>
            <person name="Scherer S.E."/>
            <person name="Schneider B."/>
            <person name="Sodergren E."/>
            <person name="Tautz D."/>
            <person name="Vattahil S."/>
            <person name="Villasana D."/>
            <person name="White C.S."/>
            <person name="Wright R."/>
            <person name="Park Y."/>
            <person name="Beeman R.W."/>
            <person name="Lord J."/>
            <person name="Oppert B."/>
            <person name="Lorenzen M."/>
            <person name="Brown S."/>
            <person name="Wang L."/>
            <person name="Savard J."/>
            <person name="Tautz D."/>
            <person name="Richards S."/>
            <person name="Weinstock G."/>
            <person name="Gibbs R.A."/>
            <person name="Liu Y."/>
            <person name="Worley K."/>
            <person name="Weinstock G."/>
            <person name="Elsik C.G."/>
            <person name="Reese J.T."/>
            <person name="Elhaik E."/>
            <person name="Landan G."/>
            <person name="Graur D."/>
            <person name="Arensburger P."/>
            <person name="Atkinson P."/>
            <person name="Beeman R.W."/>
            <person name="Beidler J."/>
            <person name="Brown S.J."/>
            <person name="Demuth J.P."/>
            <person name="Drury D.W."/>
            <person name="Du Y.Z."/>
            <person name="Fujiwara H."/>
            <person name="Lorenzen M."/>
            <person name="Maselli V."/>
            <person name="Osanai M."/>
            <person name="Park Y."/>
            <person name="Robertson H.M."/>
            <person name="Tu Z."/>
            <person name="Wang J.J."/>
            <person name="Wang S."/>
            <person name="Richards S."/>
            <person name="Song H."/>
            <person name="Zhang L."/>
            <person name="Sodergren E."/>
            <person name="Werner D."/>
            <person name="Stanke M."/>
            <person name="Morgenstern B."/>
            <person name="Solovyev V."/>
            <person name="Kosarev P."/>
            <person name="Brown G."/>
            <person name="Chen H.C."/>
            <person name="Ermolaeva O."/>
            <person name="Hlavina W."/>
            <person name="Kapustin Y."/>
            <person name="Kiryutin B."/>
            <person name="Kitts P."/>
            <person name="Maglott D."/>
            <person name="Pruitt K."/>
            <person name="Sapojnikov V."/>
            <person name="Souvorov A."/>
            <person name="Mackey A.J."/>
            <person name="Waterhouse R.M."/>
            <person name="Wyder S."/>
            <person name="Zdobnov E.M."/>
            <person name="Zdobnov E.M."/>
            <person name="Wyder S."/>
            <person name="Kriventseva E.V."/>
            <person name="Kadowaki T."/>
            <person name="Bork P."/>
            <person name="Aranda M."/>
            <person name="Bao R."/>
            <person name="Beermann A."/>
            <person name="Berns N."/>
            <person name="Bolognesi R."/>
            <person name="Bonneton F."/>
            <person name="Bopp D."/>
            <person name="Brown S.J."/>
            <person name="Bucher G."/>
            <person name="Butts T."/>
            <person name="Chaumot A."/>
            <person name="Denell R.E."/>
            <person name="Ferrier D.E."/>
            <person name="Friedrich M."/>
            <person name="Gordon C.M."/>
            <person name="Jindra M."/>
            <person name="Klingler M."/>
            <person name="Lan Q."/>
            <person name="Lattorff H.M."/>
            <person name="Laudet V."/>
            <person name="von Levetsow C."/>
            <person name="Liu Z."/>
            <person name="Lutz R."/>
            <person name="Lynch J.A."/>
            <person name="da Fonseca R.N."/>
            <person name="Posnien N."/>
            <person name="Reuter R."/>
            <person name="Roth S."/>
            <person name="Savard J."/>
            <person name="Schinko J.B."/>
            <person name="Schmitt C."/>
            <person name="Schoppmeier M."/>
            <person name="Schroder R."/>
            <person name="Shippy T.D."/>
            <person name="Simonnet F."/>
            <person name="Marques-Souza H."/>
            <person name="Tautz D."/>
            <person name="Tomoyasu Y."/>
            <person name="Trauner J."/>
            <person name="Van der Zee M."/>
            <person name="Vervoort M."/>
            <person name="Wittkopp N."/>
            <person name="Wimmer E.A."/>
            <person name="Yang X."/>
            <person name="Jones A.K."/>
            <person name="Sattelle D.B."/>
            <person name="Ebert P.R."/>
            <person name="Nelson D."/>
            <person name="Scott J.G."/>
            <person name="Beeman R.W."/>
            <person name="Muthukrishnan S."/>
            <person name="Kramer K.J."/>
            <person name="Arakane Y."/>
            <person name="Beeman R.W."/>
            <person name="Zhu Q."/>
            <person name="Hogenkamp D."/>
            <person name="Dixit R."/>
            <person name="Oppert B."/>
            <person name="Jiang H."/>
            <person name="Zou Z."/>
            <person name="Marshall J."/>
            <person name="Elpidina E."/>
            <person name="Vinokurov K."/>
            <person name="Oppert C."/>
            <person name="Zou Z."/>
            <person name="Evans J."/>
            <person name="Lu Z."/>
            <person name="Zhao P."/>
            <person name="Sumathipala N."/>
            <person name="Altincicek B."/>
            <person name="Vilcinskas A."/>
            <person name="Williams M."/>
            <person name="Hultmark D."/>
            <person name="Hetru C."/>
            <person name="Jiang H."/>
            <person name="Grimmelikhuijzen C.J."/>
            <person name="Hauser F."/>
            <person name="Cazzamali G."/>
            <person name="Williamson M."/>
            <person name="Park Y."/>
            <person name="Li B."/>
            <person name="Tanaka Y."/>
            <person name="Predel R."/>
            <person name="Neupert S."/>
            <person name="Schachtner J."/>
            <person name="Verleyen P."/>
            <person name="Raible F."/>
            <person name="Bork P."/>
            <person name="Friedrich M."/>
            <person name="Walden K.K."/>
            <person name="Robertson H.M."/>
            <person name="Angeli S."/>
            <person name="Foret S."/>
            <person name="Bucher G."/>
            <person name="Schuetz S."/>
            <person name="Maleszka R."/>
            <person name="Wimmer E.A."/>
            <person name="Beeman R.W."/>
            <person name="Lorenzen M."/>
            <person name="Tomoyasu Y."/>
            <person name="Miller S.C."/>
            <person name="Grossmann D."/>
            <person name="Bucher G."/>
        </authorList>
    </citation>
    <scope>NUCLEOTIDE SEQUENCE [LARGE SCALE GENOMIC DNA]</scope>
    <source>
        <strain evidence="1 2">Georgia GA2</strain>
    </source>
</reference>
<name>D6WAU1_TRICA</name>
<organism evidence="1 2">
    <name type="scientific">Tribolium castaneum</name>
    <name type="common">Red flour beetle</name>
    <dbReference type="NCBI Taxonomy" id="7070"/>
    <lineage>
        <taxon>Eukaryota</taxon>
        <taxon>Metazoa</taxon>
        <taxon>Ecdysozoa</taxon>
        <taxon>Arthropoda</taxon>
        <taxon>Hexapoda</taxon>
        <taxon>Insecta</taxon>
        <taxon>Pterygota</taxon>
        <taxon>Neoptera</taxon>
        <taxon>Endopterygota</taxon>
        <taxon>Coleoptera</taxon>
        <taxon>Polyphaga</taxon>
        <taxon>Cucujiformia</taxon>
        <taxon>Tenebrionidae</taxon>
        <taxon>Tenebrionidae incertae sedis</taxon>
        <taxon>Tribolium</taxon>
    </lineage>
</organism>
<dbReference type="AlphaFoldDB" id="D6WAU1"/>
<evidence type="ECO:0000313" key="2">
    <source>
        <dbReference type="Proteomes" id="UP000007266"/>
    </source>
</evidence>
<dbReference type="HOGENOM" id="CLU_1344817_0_0_1"/>
<gene>
    <name evidence="1" type="primary">GLEAN_01218</name>
    <name evidence="1" type="ORF">TcasGA2_TC001218</name>
</gene>
<dbReference type="Proteomes" id="UP000007266">
    <property type="component" value="Linkage group 2"/>
</dbReference>
<dbReference type="EMBL" id="KQ971312">
    <property type="protein sequence ID" value="EEZ98684.1"/>
    <property type="molecule type" value="Genomic_DNA"/>
</dbReference>
<sequence>MARQQFPYWILSVRALILGKCTHGDGHIECNNYEGSWFWLSGLANNRADVNSSADARQEILPWTIFRETHAGHGQIYPDLVIGERTHQQIPYYPFYRFSTLTWPRLTSFRFLSAITMQITMNIDVRVRGHRTLHRETSDCWEICAKINGFLIGAYCAPASFPELSKSRFRLIRTKLTTTRKKCAIDDAAHGDNFRRLSLVKSGM</sequence>
<evidence type="ECO:0000313" key="1">
    <source>
        <dbReference type="EMBL" id="EEZ98684.1"/>
    </source>
</evidence>
<keyword evidence="2" id="KW-1185">Reference proteome</keyword>